<reference evidence="2 3" key="1">
    <citation type="submission" date="2016-10" db="EMBL/GenBank/DDBJ databases">
        <authorList>
            <person name="de Groot N.N."/>
        </authorList>
    </citation>
    <scope>NUCLEOTIDE SEQUENCE [LARGE SCALE GENOMIC DNA]</scope>
    <source>
        <strain evidence="2 3">CGMCC 1.10267</strain>
    </source>
</reference>
<keyword evidence="3" id="KW-1185">Reference proteome</keyword>
<keyword evidence="1" id="KW-0812">Transmembrane</keyword>
<proteinExistence type="predicted"/>
<accession>A0A1G7ZV40</accession>
<keyword evidence="1" id="KW-0472">Membrane</keyword>
<protein>
    <submittedName>
        <fullName evidence="2">Ca-activated chloride channel family protein</fullName>
    </submittedName>
</protein>
<organism evidence="2 3">
    <name type="scientific">Pelagibacterium luteolum</name>
    <dbReference type="NCBI Taxonomy" id="440168"/>
    <lineage>
        <taxon>Bacteria</taxon>
        <taxon>Pseudomonadati</taxon>
        <taxon>Pseudomonadota</taxon>
        <taxon>Alphaproteobacteria</taxon>
        <taxon>Hyphomicrobiales</taxon>
        <taxon>Devosiaceae</taxon>
        <taxon>Pelagibacterium</taxon>
    </lineage>
</organism>
<dbReference type="Proteomes" id="UP000199495">
    <property type="component" value="Unassembled WGS sequence"/>
</dbReference>
<name>A0A1G7ZV40_9HYPH</name>
<dbReference type="AlphaFoldDB" id="A0A1G7ZV40"/>
<evidence type="ECO:0000313" key="3">
    <source>
        <dbReference type="Proteomes" id="UP000199495"/>
    </source>
</evidence>
<evidence type="ECO:0000313" key="2">
    <source>
        <dbReference type="EMBL" id="SDH12466.1"/>
    </source>
</evidence>
<keyword evidence="1" id="KW-1133">Transmembrane helix</keyword>
<evidence type="ECO:0000256" key="1">
    <source>
        <dbReference type="SAM" id="Phobius"/>
    </source>
</evidence>
<dbReference type="EMBL" id="FNCS01000023">
    <property type="protein sequence ID" value="SDH12466.1"/>
    <property type="molecule type" value="Genomic_DNA"/>
</dbReference>
<feature type="transmembrane region" description="Helical" evidence="1">
    <location>
        <begin position="20"/>
        <end position="43"/>
    </location>
</feature>
<gene>
    <name evidence="2" type="ORF">SAMN04487974_1237</name>
</gene>
<sequence length="47" mass="5122">MEVYETLSTRLVPERKLTEIAFILAGIAALVSIAAASLSVLWFGRIT</sequence>